<dbReference type="PANTHER" id="PTHR34413">
    <property type="entry name" value="PROPHAGE TAIL FIBER ASSEMBLY PROTEIN HOMOLOG TFAE-RELATED-RELATED"/>
    <property type="match status" value="1"/>
</dbReference>
<dbReference type="HAMAP" id="MF_04144">
    <property type="entry name" value="TERL_LAMBDA"/>
    <property type="match status" value="1"/>
</dbReference>
<dbReference type="GO" id="GO:0004519">
    <property type="term" value="F:endonuclease activity"/>
    <property type="evidence" value="ECO:0007669"/>
    <property type="project" value="InterPro"/>
</dbReference>
<evidence type="ECO:0000256" key="1">
    <source>
        <dbReference type="SAM" id="MobiDB-lite"/>
    </source>
</evidence>
<dbReference type="InterPro" id="IPR051220">
    <property type="entry name" value="TFA_Chaperone"/>
</dbReference>
<proteinExistence type="inferred from homology"/>
<evidence type="ECO:0000313" key="4">
    <source>
        <dbReference type="EMBL" id="QJA48810.1"/>
    </source>
</evidence>
<dbReference type="Pfam" id="PF05876">
    <property type="entry name" value="GpA_ATPase"/>
    <property type="match status" value="1"/>
</dbReference>
<accession>A0A6H1ZNN5</accession>
<reference evidence="4" key="1">
    <citation type="submission" date="2020-03" db="EMBL/GenBank/DDBJ databases">
        <title>The deep terrestrial virosphere.</title>
        <authorList>
            <person name="Holmfeldt K."/>
            <person name="Nilsson E."/>
            <person name="Simone D."/>
            <person name="Lopez-Fernandez M."/>
            <person name="Wu X."/>
            <person name="de Brujin I."/>
            <person name="Lundin D."/>
            <person name="Andersson A."/>
            <person name="Bertilsson S."/>
            <person name="Dopson M."/>
        </authorList>
    </citation>
    <scope>NUCLEOTIDE SEQUENCE</scope>
    <source>
        <strain evidence="4">TM448A01162</strain>
    </source>
</reference>
<dbReference type="GO" id="GO:0016887">
    <property type="term" value="F:ATP hydrolysis activity"/>
    <property type="evidence" value="ECO:0007669"/>
    <property type="project" value="InterPro"/>
</dbReference>
<feature type="compositionally biased region" description="Basic and acidic residues" evidence="1">
    <location>
        <begin position="613"/>
        <end position="630"/>
    </location>
</feature>
<dbReference type="EMBL" id="MT144104">
    <property type="protein sequence ID" value="QJA48810.1"/>
    <property type="molecule type" value="Genomic_DNA"/>
</dbReference>
<dbReference type="InterPro" id="IPR008866">
    <property type="entry name" value="Phage_lambda_GpA-like"/>
</dbReference>
<dbReference type="Pfam" id="PF20454">
    <property type="entry name" value="GpA_nuclease"/>
    <property type="match status" value="1"/>
</dbReference>
<name>A0A6H1ZNN5_9ZZZZ</name>
<organism evidence="4">
    <name type="scientific">viral metagenome</name>
    <dbReference type="NCBI Taxonomy" id="1070528"/>
    <lineage>
        <taxon>unclassified sequences</taxon>
        <taxon>metagenomes</taxon>
        <taxon>organismal metagenomes</taxon>
    </lineage>
</organism>
<dbReference type="InterPro" id="IPR046453">
    <property type="entry name" value="GpA_ATPase"/>
</dbReference>
<dbReference type="InterPro" id="IPR046454">
    <property type="entry name" value="GpA_endonuclease"/>
</dbReference>
<dbReference type="PANTHER" id="PTHR34413:SF2">
    <property type="entry name" value="PROPHAGE TAIL FIBER ASSEMBLY PROTEIN HOMOLOG TFAE-RELATED"/>
    <property type="match status" value="1"/>
</dbReference>
<dbReference type="AlphaFoldDB" id="A0A6H1ZNN5"/>
<feature type="domain" description="Terminase large subunit GpA endonuclease" evidence="3">
    <location>
        <begin position="309"/>
        <end position="601"/>
    </location>
</feature>
<gene>
    <name evidence="4" type="ORF">TM448A01162_0002</name>
</gene>
<evidence type="ECO:0000259" key="2">
    <source>
        <dbReference type="Pfam" id="PF05876"/>
    </source>
</evidence>
<evidence type="ECO:0000259" key="3">
    <source>
        <dbReference type="Pfam" id="PF20454"/>
    </source>
</evidence>
<sequence length="645" mass="73726">MYEQAAVTLSEIFAYGRTFLKPHENILVSEWAEKCRIISEDESKGRPGPWDNTVAPYAVEIMDAFIEPDVYKLTMIGSAQISKTEIIKNIIGYIIENVPAPILLIYPTEDAARSFSSDKLEPMFRANEGLNSKIAKHNSRNKDNKTLYKKFVGGSLSMVGSNSPTSLAQRSIKYVLVDDRDRVTTAGDEGDAVELAEQRTESYSMLGAKIAEFSTPTIKGISKIEASYLASDQRQYHVPCPECKYFQTIQFENLVWEKEKDVFGYTVKHHPETVKFACKKCGSLIDEKHKYNMMLNGKWIASNPDIIHHRGYMINRLYSPFSTWGKHVAKFLEVKNDPTKLQVFYNTTLAKTWEIEESSEIDVTGLTARCEDYLTEDNPFVPENILLLTGSVDTQPDRLEVHVWGWAANEEPYALAYKKFYGDADQDEVWEEVDDYFTDYKVTREDGRELSISYLPRLHHPIFVDSGGSNTQAVLNQCKRRYHKGFLAIKGVWGYDKPILLNRSKGGPKRNTPFQNIGVDGAKTILMKLLSTDKSPQKIHFTKAFCDIDYFAQITSEKAVKTYDRKNGAKIIWKKKKRNARNEVTDLFVYGYAAMKALNPNWKKLQDNLSAKTSEEKQQTIKPEPAEKLKRVSRKKRSGYSVHDW</sequence>
<dbReference type="GO" id="GO:0005524">
    <property type="term" value="F:ATP binding"/>
    <property type="evidence" value="ECO:0007669"/>
    <property type="project" value="InterPro"/>
</dbReference>
<feature type="region of interest" description="Disordered" evidence="1">
    <location>
        <begin position="609"/>
        <end position="645"/>
    </location>
</feature>
<protein>
    <submittedName>
        <fullName evidence="4">Putative terminase</fullName>
    </submittedName>
</protein>
<feature type="domain" description="Phage terminase large subunit GpA ATPase" evidence="2">
    <location>
        <begin position="46"/>
        <end position="299"/>
    </location>
</feature>